<reference evidence="4 5" key="1">
    <citation type="journal article" date="2010" name="Cell">
        <title>The genome of Naegleria gruberi illuminates early eukaryotic versatility.</title>
        <authorList>
            <person name="Fritz-Laylin L.K."/>
            <person name="Prochnik S.E."/>
            <person name="Ginger M.L."/>
            <person name="Dacks J.B."/>
            <person name="Carpenter M.L."/>
            <person name="Field M.C."/>
            <person name="Kuo A."/>
            <person name="Paredez A."/>
            <person name="Chapman J."/>
            <person name="Pham J."/>
            <person name="Shu S."/>
            <person name="Neupane R."/>
            <person name="Cipriano M."/>
            <person name="Mancuso J."/>
            <person name="Tu H."/>
            <person name="Salamov A."/>
            <person name="Lindquist E."/>
            <person name="Shapiro H."/>
            <person name="Lucas S."/>
            <person name="Grigoriev I.V."/>
            <person name="Cande W.Z."/>
            <person name="Fulton C."/>
            <person name="Rokhsar D.S."/>
            <person name="Dawson S.C."/>
        </authorList>
    </citation>
    <scope>NUCLEOTIDE SEQUENCE [LARGE SCALE GENOMIC DNA]</scope>
    <source>
        <strain evidence="4 5">NEG-M</strain>
    </source>
</reference>
<dbReference type="PANTHER" id="PTHR15228:SF25">
    <property type="entry name" value="F-BAR DOMAIN-CONTAINING PROTEIN"/>
    <property type="match status" value="1"/>
</dbReference>
<proteinExistence type="predicted"/>
<evidence type="ECO:0000313" key="4">
    <source>
        <dbReference type="EMBL" id="EFC44570.1"/>
    </source>
</evidence>
<dbReference type="PANTHER" id="PTHR15228">
    <property type="entry name" value="SPERMATHECAL PHYSIOLOGY VARIANT"/>
    <property type="match status" value="1"/>
</dbReference>
<dbReference type="SMART" id="SM00324">
    <property type="entry name" value="RhoGAP"/>
    <property type="match status" value="1"/>
</dbReference>
<dbReference type="InterPro" id="IPR051025">
    <property type="entry name" value="RhoGAP"/>
</dbReference>
<name>D2VEV1_NAEGR</name>
<evidence type="ECO:0000259" key="3">
    <source>
        <dbReference type="PROSITE" id="PS50238"/>
    </source>
</evidence>
<evidence type="ECO:0000256" key="1">
    <source>
        <dbReference type="ARBA" id="ARBA00022468"/>
    </source>
</evidence>
<feature type="compositionally biased region" description="Basic and acidic residues" evidence="2">
    <location>
        <begin position="368"/>
        <end position="381"/>
    </location>
</feature>
<sequence>MVNIFKKKKVFGLPLEQAIKQSPILNGLPFPLTRCVDAVERYALHEEGIYRRAGAKNSIEALVKAYDTGKDPDLQAQDPYTVCCVLKEYLKKLPEPLTSYELYNDFMEIGRTRKNKPREASADEMRRLIEKLPESCRYVLYFVIRHLQAVAQHHDENKMSITNLSIVFGPNLFRSLNDSPTAMLGDVSHQGYCVDLLIRESDTVFGSIAVDNKKIAVMDDPLSQFTAAHSPAAEKPKAGDTDNSPGNRSSRRFGGGQDKRKGLSLIELKLNEDSPASAGRGLFRPESTRIIFNDDNKSKQVTYSTDDITQLVKNIVNETLDESAHKAFKRTLNDGYSMLRPPKKASWKSEEPEDTSIYATNNSQRRSSAVEEYTKDLDHASDVTSPAEDDSSTHDTNSNSHKDIEPLTEETIKKLESHPIDINSPIESINARLTIKRGYYSQTVFKGLDTTRVDEKWNVNQLYLEKTIIREEIYNFEEAYKKAKHSQPTKEVKEHLRPIYQRYYQARDLYELFESKNRSFLSQMSMESPLHQVAVFKRNSYSHKNGNRLSNNPYMDGRRSISFSLRGKSSQIQSPEFKQILLKNPDYAEMRNKKQQLKKSLLTFEKQFKDTHKRKMKYKSDWGENSQLFDEYKLIRRKMVEFALKHSRSRNHNHDE</sequence>
<dbReference type="Proteomes" id="UP000006671">
    <property type="component" value="Unassembled WGS sequence"/>
</dbReference>
<dbReference type="EMBL" id="GG738867">
    <property type="protein sequence ID" value="EFC44570.1"/>
    <property type="molecule type" value="Genomic_DNA"/>
</dbReference>
<feature type="region of interest" description="Disordered" evidence="2">
    <location>
        <begin position="229"/>
        <end position="258"/>
    </location>
</feature>
<dbReference type="InterPro" id="IPR000198">
    <property type="entry name" value="RhoGAP_dom"/>
</dbReference>
<feature type="region of interest" description="Disordered" evidence="2">
    <location>
        <begin position="338"/>
        <end position="406"/>
    </location>
</feature>
<feature type="domain" description="Rho-GAP" evidence="3">
    <location>
        <begin position="13"/>
        <end position="205"/>
    </location>
</feature>
<dbReference type="PROSITE" id="PS50238">
    <property type="entry name" value="RHOGAP"/>
    <property type="match status" value="1"/>
</dbReference>
<dbReference type="AlphaFoldDB" id="D2VEV1"/>
<dbReference type="SUPFAM" id="SSF48350">
    <property type="entry name" value="GTPase activation domain, GAP"/>
    <property type="match status" value="1"/>
</dbReference>
<protein>
    <submittedName>
        <fullName evidence="4">Rho GTPase activating protein</fullName>
    </submittedName>
</protein>
<dbReference type="STRING" id="5762.D2VEV1"/>
<organism evidence="5">
    <name type="scientific">Naegleria gruberi</name>
    <name type="common">Amoeba</name>
    <dbReference type="NCBI Taxonomy" id="5762"/>
    <lineage>
        <taxon>Eukaryota</taxon>
        <taxon>Discoba</taxon>
        <taxon>Heterolobosea</taxon>
        <taxon>Tetramitia</taxon>
        <taxon>Eutetramitia</taxon>
        <taxon>Vahlkampfiidae</taxon>
        <taxon>Naegleria</taxon>
    </lineage>
</organism>
<dbReference type="InParanoid" id="D2VEV1"/>
<dbReference type="InterPro" id="IPR008936">
    <property type="entry name" value="Rho_GTPase_activation_prot"/>
</dbReference>
<dbReference type="OrthoDB" id="79452at2759"/>
<keyword evidence="5" id="KW-1185">Reference proteome</keyword>
<keyword evidence="1" id="KW-0343">GTPase activation</keyword>
<dbReference type="CDD" id="cd00159">
    <property type="entry name" value="RhoGAP"/>
    <property type="match status" value="1"/>
</dbReference>
<dbReference type="Gene3D" id="1.10.555.10">
    <property type="entry name" value="Rho GTPase activation protein"/>
    <property type="match status" value="1"/>
</dbReference>
<dbReference type="RefSeq" id="XP_002677314.1">
    <property type="nucleotide sequence ID" value="XM_002677268.1"/>
</dbReference>
<dbReference type="OMA" id="HHDENKM"/>
<evidence type="ECO:0000313" key="5">
    <source>
        <dbReference type="Proteomes" id="UP000006671"/>
    </source>
</evidence>
<accession>D2VEV1</accession>
<dbReference type="Pfam" id="PF00620">
    <property type="entry name" value="RhoGAP"/>
    <property type="match status" value="1"/>
</dbReference>
<gene>
    <name evidence="4" type="ORF">NAEGRDRAFT_57995</name>
</gene>
<dbReference type="GO" id="GO:0007165">
    <property type="term" value="P:signal transduction"/>
    <property type="evidence" value="ECO:0007669"/>
    <property type="project" value="InterPro"/>
</dbReference>
<dbReference type="GO" id="GO:0005096">
    <property type="term" value="F:GTPase activator activity"/>
    <property type="evidence" value="ECO:0007669"/>
    <property type="project" value="UniProtKB-KW"/>
</dbReference>
<evidence type="ECO:0000256" key="2">
    <source>
        <dbReference type="SAM" id="MobiDB-lite"/>
    </source>
</evidence>
<feature type="compositionally biased region" description="Polar residues" evidence="2">
    <location>
        <begin position="357"/>
        <end position="367"/>
    </location>
</feature>
<dbReference type="eggNOG" id="KOG1453">
    <property type="taxonomic scope" value="Eukaryota"/>
</dbReference>
<dbReference type="KEGG" id="ngr:NAEGRDRAFT_57995"/>
<dbReference type="GeneID" id="8848593"/>
<dbReference type="VEuPathDB" id="AmoebaDB:NAEGRDRAFT_57995"/>